<dbReference type="PANTHER" id="PTHR35586">
    <property type="entry name" value="SLL1691 PROTEIN"/>
    <property type="match status" value="1"/>
</dbReference>
<gene>
    <name evidence="2" type="ORF">E5S67_05702</name>
</gene>
<dbReference type="InterPro" id="IPR025587">
    <property type="entry name" value="DUF4351"/>
</dbReference>
<dbReference type="Proteomes" id="UP000702425">
    <property type="component" value="Unassembled WGS sequence"/>
</dbReference>
<dbReference type="Pfam" id="PF14261">
    <property type="entry name" value="DUF4351"/>
    <property type="match status" value="1"/>
</dbReference>
<comment type="caution">
    <text evidence="2">The sequence shown here is derived from an EMBL/GenBank/DDBJ whole genome shotgun (WGS) entry which is preliminary data.</text>
</comment>
<evidence type="ECO:0000259" key="1">
    <source>
        <dbReference type="Pfam" id="PF14261"/>
    </source>
</evidence>
<proteinExistence type="predicted"/>
<organism evidence="2 3">
    <name type="scientific">Microcoleus asticus IPMA8</name>
    <dbReference type="NCBI Taxonomy" id="2563858"/>
    <lineage>
        <taxon>Bacteria</taxon>
        <taxon>Bacillati</taxon>
        <taxon>Cyanobacteriota</taxon>
        <taxon>Cyanophyceae</taxon>
        <taxon>Oscillatoriophycideae</taxon>
        <taxon>Oscillatoriales</taxon>
        <taxon>Microcoleaceae</taxon>
        <taxon>Microcoleus</taxon>
        <taxon>Microcoleus asticus</taxon>
    </lineage>
</organism>
<dbReference type="PANTHER" id="PTHR35586:SF2">
    <property type="entry name" value="SLL1542 PROTEIN"/>
    <property type="match status" value="1"/>
</dbReference>
<keyword evidence="3" id="KW-1185">Reference proteome</keyword>
<sequence length="51" mass="5785">MRQIVRRVGDVTQEVQTRIQGLSAEQLDDLGEALLDFRSQEDLIVWLESAG</sequence>
<evidence type="ECO:0000313" key="3">
    <source>
        <dbReference type="Proteomes" id="UP000702425"/>
    </source>
</evidence>
<dbReference type="EMBL" id="SRRZ01000161">
    <property type="protein sequence ID" value="NQE37921.1"/>
    <property type="molecule type" value="Genomic_DNA"/>
</dbReference>
<reference evidence="2 3" key="1">
    <citation type="journal article" date="2020" name="Sci. Rep.">
        <title>A novel cyanobacterial geosmin producer, revising GeoA distribution and dispersion patterns in Bacteria.</title>
        <authorList>
            <person name="Churro C."/>
            <person name="Semedo-Aguiar A.P."/>
            <person name="Silva A.D."/>
            <person name="Pereira-Leal J.B."/>
            <person name="Leite R.B."/>
        </authorList>
    </citation>
    <scope>NUCLEOTIDE SEQUENCE [LARGE SCALE GENOMIC DNA]</scope>
    <source>
        <strain evidence="2 3">IPMA8</strain>
    </source>
</reference>
<dbReference type="RefSeq" id="WP_246277022.1">
    <property type="nucleotide sequence ID" value="NZ_CAWPPK010000070.1"/>
</dbReference>
<feature type="domain" description="DUF4351" evidence="1">
    <location>
        <begin position="1"/>
        <end position="47"/>
    </location>
</feature>
<accession>A0ABX2D606</accession>
<name>A0ABX2D606_9CYAN</name>
<evidence type="ECO:0000313" key="2">
    <source>
        <dbReference type="EMBL" id="NQE37921.1"/>
    </source>
</evidence>
<protein>
    <recommendedName>
        <fullName evidence="1">DUF4351 domain-containing protein</fullName>
    </recommendedName>
</protein>